<reference evidence="1" key="1">
    <citation type="submission" date="2019-04" db="EMBL/GenBank/DDBJ databases">
        <title>Microbes associate with the intestines of laboratory mice.</title>
        <authorList>
            <person name="Navarre W."/>
            <person name="Wong E."/>
            <person name="Huang K."/>
            <person name="Tropini C."/>
            <person name="Ng K."/>
            <person name="Yu B."/>
        </authorList>
    </citation>
    <scope>NUCLEOTIDE SEQUENCE</scope>
    <source>
        <strain evidence="1">NM73_A23</strain>
    </source>
</reference>
<keyword evidence="2" id="KW-1185">Reference proteome</keyword>
<protein>
    <submittedName>
        <fullName evidence="1">Uncharacterized protein</fullName>
    </submittedName>
</protein>
<sequence>MCSLAFAAFSLVACSGDNTYTSHPCYLVIDNGLHLDETLASAMNQMSPGVFCMITNNDARKEFTFLNNSGLSSTKRYNAEDDRRTRALGMNGGLIVGFGTLTDGQFCAYDRECPNCFDPAVVPVRSKPLTMSGDGIAACNVCRRRYNMNNGGNSESDGKGLTRYRCSTTGSYGVLHVGN</sequence>
<organism evidence="1 2">
    <name type="scientific">Palleniella muris</name>
    <dbReference type="NCBI Taxonomy" id="3038145"/>
    <lineage>
        <taxon>Bacteria</taxon>
        <taxon>Pseudomonadati</taxon>
        <taxon>Bacteroidota</taxon>
        <taxon>Bacteroidia</taxon>
        <taxon>Bacteroidales</taxon>
        <taxon>Prevotellaceae</taxon>
        <taxon>Palleniella</taxon>
    </lineage>
</organism>
<dbReference type="EMBL" id="SRZC01000005">
    <property type="protein sequence ID" value="TGX83212.1"/>
    <property type="molecule type" value="Genomic_DNA"/>
</dbReference>
<name>A0AC61QS53_9BACT</name>
<comment type="caution">
    <text evidence="1">The sequence shown here is derived from an EMBL/GenBank/DDBJ whole genome shotgun (WGS) entry which is preliminary data.</text>
</comment>
<dbReference type="Proteomes" id="UP000308886">
    <property type="component" value="Unassembled WGS sequence"/>
</dbReference>
<proteinExistence type="predicted"/>
<evidence type="ECO:0000313" key="1">
    <source>
        <dbReference type="EMBL" id="TGX83212.1"/>
    </source>
</evidence>
<accession>A0AC61QS53</accession>
<gene>
    <name evidence="1" type="ORF">E5358_04005</name>
</gene>
<evidence type="ECO:0000313" key="2">
    <source>
        <dbReference type="Proteomes" id="UP000308886"/>
    </source>
</evidence>